<dbReference type="GO" id="GO:0016491">
    <property type="term" value="F:oxidoreductase activity"/>
    <property type="evidence" value="ECO:0007669"/>
    <property type="project" value="UniProtKB-KW"/>
</dbReference>
<comment type="caution">
    <text evidence="3">The sequence shown here is derived from an EMBL/GenBank/DDBJ whole genome shotgun (WGS) entry which is preliminary data.</text>
</comment>
<dbReference type="InterPro" id="IPR012349">
    <property type="entry name" value="Split_barrel_FMN-bd"/>
</dbReference>
<dbReference type="PANTHER" id="PTHR35176:SF6">
    <property type="entry name" value="HEME OXYGENASE HI_0854-RELATED"/>
    <property type="match status" value="1"/>
</dbReference>
<reference evidence="3 4" key="1">
    <citation type="submission" date="2016-07" db="EMBL/GenBank/DDBJ databases">
        <authorList>
            <person name="Sutton G."/>
            <person name="Brinkac L."/>
            <person name="Sanka R."/>
            <person name="Adams M."/>
            <person name="Lau E."/>
            <person name="Kumar A."/>
            <person name="Macaden R."/>
        </authorList>
    </citation>
    <scope>NUCLEOTIDE SEQUENCE [LARGE SCALE GENOMIC DNA]</scope>
    <source>
        <strain evidence="3 4">GA-0871</strain>
    </source>
</reference>
<organism evidence="3 4">
    <name type="scientific">Mycolicibacterium fortuitum</name>
    <name type="common">Mycobacterium fortuitum</name>
    <dbReference type="NCBI Taxonomy" id="1766"/>
    <lineage>
        <taxon>Bacteria</taxon>
        <taxon>Bacillati</taxon>
        <taxon>Actinomycetota</taxon>
        <taxon>Actinomycetes</taxon>
        <taxon>Mycobacteriales</taxon>
        <taxon>Mycobacteriaceae</taxon>
        <taxon>Mycolicibacterium</taxon>
    </lineage>
</organism>
<dbReference type="EMBL" id="MBER01000124">
    <property type="protein sequence ID" value="OMC38423.1"/>
    <property type="molecule type" value="Genomic_DNA"/>
</dbReference>
<dbReference type="Pfam" id="PF01243">
    <property type="entry name" value="PNPOx_N"/>
    <property type="match status" value="1"/>
</dbReference>
<name>A0ABD6QIC7_MYCFO</name>
<accession>A0ABD6QIC7</accession>
<gene>
    <name evidence="3" type="ORF">A5742_07170</name>
</gene>
<dbReference type="Proteomes" id="UP000187001">
    <property type="component" value="Unassembled WGS sequence"/>
</dbReference>
<dbReference type="AlphaFoldDB" id="A0ABD6QIC7"/>
<evidence type="ECO:0000313" key="3">
    <source>
        <dbReference type="EMBL" id="OMC38423.1"/>
    </source>
</evidence>
<proteinExistence type="predicted"/>
<dbReference type="NCBIfam" id="TIGR03618">
    <property type="entry name" value="Rv1155_F420"/>
    <property type="match status" value="1"/>
</dbReference>
<protein>
    <submittedName>
        <fullName evidence="3">PPOX class F420-dependent enzyme</fullName>
    </submittedName>
</protein>
<dbReference type="SUPFAM" id="SSF50475">
    <property type="entry name" value="FMN-binding split barrel"/>
    <property type="match status" value="1"/>
</dbReference>
<evidence type="ECO:0000313" key="4">
    <source>
        <dbReference type="Proteomes" id="UP000187001"/>
    </source>
</evidence>
<dbReference type="Gene3D" id="2.30.110.10">
    <property type="entry name" value="Electron Transport, Fmn-binding Protein, Chain A"/>
    <property type="match status" value="1"/>
</dbReference>
<evidence type="ECO:0000256" key="1">
    <source>
        <dbReference type="ARBA" id="ARBA00023002"/>
    </source>
</evidence>
<evidence type="ECO:0000259" key="2">
    <source>
        <dbReference type="Pfam" id="PF01243"/>
    </source>
</evidence>
<keyword evidence="1" id="KW-0560">Oxidoreductase</keyword>
<dbReference type="InterPro" id="IPR019920">
    <property type="entry name" value="F420-binding_dom_put"/>
</dbReference>
<dbReference type="InterPro" id="IPR011576">
    <property type="entry name" value="Pyridox_Oxase_N"/>
</dbReference>
<sequence length="135" mass="14808">MESEQNMQFIPASHSDLSEAPLVASLSTVGADGTPQVTAIWYVIESGTVRISLVRTRQKYKNLIAHRQATLFIIDPENPFRTLEIRGTVKVDEDSGLELFDRVFRHYGADPATAAAAREGRVAVTLVPTRVVAQG</sequence>
<feature type="domain" description="Pyridoxamine 5'-phosphate oxidase N-terminal" evidence="2">
    <location>
        <begin position="15"/>
        <end position="131"/>
    </location>
</feature>
<dbReference type="InterPro" id="IPR052019">
    <property type="entry name" value="F420H2_bilvrd_red/Heme_oxyg"/>
</dbReference>
<dbReference type="PANTHER" id="PTHR35176">
    <property type="entry name" value="HEME OXYGENASE HI_0854-RELATED"/>
    <property type="match status" value="1"/>
</dbReference>